<dbReference type="Proteomes" id="UP001168990">
    <property type="component" value="Unassembled WGS sequence"/>
</dbReference>
<protein>
    <recommendedName>
        <fullName evidence="6">E2F/DP family winged-helix DNA-binding domain-containing protein</fullName>
    </recommendedName>
</protein>
<comment type="subcellular location">
    <subcellularLocation>
        <location evidence="5">Nucleus</location>
    </subcellularLocation>
</comment>
<reference evidence="7" key="2">
    <citation type="submission" date="2023-03" db="EMBL/GenBank/DDBJ databases">
        <authorList>
            <person name="Inwood S.N."/>
            <person name="Skelly J.G."/>
            <person name="Guhlin J."/>
            <person name="Harrop T.W.R."/>
            <person name="Goldson S.G."/>
            <person name="Dearden P.K."/>
        </authorList>
    </citation>
    <scope>NUCLEOTIDE SEQUENCE</scope>
    <source>
        <strain evidence="7">Irish</strain>
        <tissue evidence="7">Whole body</tissue>
    </source>
</reference>
<comment type="similarity">
    <text evidence="1 5">Belongs to the E2F/DP family.</text>
</comment>
<feature type="domain" description="E2F/DP family winged-helix DNA-binding" evidence="6">
    <location>
        <begin position="211"/>
        <end position="304"/>
    </location>
</feature>
<name>A0AA39KKS0_9HYME</name>
<dbReference type="PANTHER" id="PTHR12081">
    <property type="entry name" value="TRANSCRIPTION FACTOR E2F"/>
    <property type="match status" value="1"/>
</dbReference>
<reference evidence="7" key="1">
    <citation type="journal article" date="2023" name="bioRxiv">
        <title>Scaffold-level genome assemblies of two parasitoid biocontrol wasps reveal the parthenogenesis mechanism and an associated novel virus.</title>
        <authorList>
            <person name="Inwood S."/>
            <person name="Skelly J."/>
            <person name="Guhlin J."/>
            <person name="Harrop T."/>
            <person name="Goldson S."/>
            <person name="Dearden P."/>
        </authorList>
    </citation>
    <scope>NUCLEOTIDE SEQUENCE</scope>
    <source>
        <strain evidence="7">Irish</strain>
        <tissue evidence="7">Whole body</tissue>
    </source>
</reference>
<feature type="domain" description="E2F/DP family winged-helix DNA-binding" evidence="6">
    <location>
        <begin position="75"/>
        <end position="144"/>
    </location>
</feature>
<comment type="caution">
    <text evidence="7">The sequence shown here is derived from an EMBL/GenBank/DDBJ whole genome shotgun (WGS) entry which is preliminary data.</text>
</comment>
<dbReference type="GO" id="GO:0090575">
    <property type="term" value="C:RNA polymerase II transcription regulator complex"/>
    <property type="evidence" value="ECO:0007669"/>
    <property type="project" value="TreeGrafter"/>
</dbReference>
<sequence length="652" mass="72292">MSDIGDCTPERRKVLGELSNMKSEPISPTANLRLLTSLASNLKNATDHGNCQNNIQPDDNLAIPSSSMGLKLLPRKQKSLGLLCNKFLNLYPLDIDGNVPQEISLDGTAKILGTEKRRIYDIINVLESLEMASKAGKNRYLWHGQNGLTATLIRLKSLAIRLGLREQIQEIQRVNKAYTGDYQDSLSCSNEFIMSFEESIDDETNNDTTIKEDKSLGAMCQKFIMLFLVSMKNGVINLDIAAKVLIIDMDNSAGEIIDNASRSRFKTKVRRLYDIANVLTAIGLIKKVDMNDRIMKKPVFKYIGPHVDTVDLDTDTPTRETHNSLVGMSTPNKRAHTFPRAFRVSNVIGTEHKTFTTQSSSALEGKSHSLERLDDSILRVAEMELQRLNSSEECKPKACTKLFTRYNSDSCIVNTNHGSKDGENNESGGKILNFNTRKQTPISKIPLIIINNNNDNSSDNNINTDGSQIGKQSINCQNTSLITSQQSATINTIITSTNENAVLQPVKKKIIKLLPIGNVSALNALHPNKIITKNLITNDTSRVAKIARYKVEPKMKPPKIINLANFDPKKLIPIKRSDLKLLTPGNRLAMTNVNSLSNTSYAMLTRIQAPIVSPGDTFKAIKVGNTLQFVPIKDNSVENSNNETKQHTENSS</sequence>
<evidence type="ECO:0000313" key="8">
    <source>
        <dbReference type="Proteomes" id="UP001168990"/>
    </source>
</evidence>
<dbReference type="InterPro" id="IPR036388">
    <property type="entry name" value="WH-like_DNA-bd_sf"/>
</dbReference>
<dbReference type="Gene3D" id="1.10.10.10">
    <property type="entry name" value="Winged helix-like DNA-binding domain superfamily/Winged helix DNA-binding domain"/>
    <property type="match status" value="2"/>
</dbReference>
<dbReference type="PANTHER" id="PTHR12081:SF7">
    <property type="entry name" value="TRANSCRIPTION FACTOR EFL-3"/>
    <property type="match status" value="1"/>
</dbReference>
<dbReference type="Pfam" id="PF02319">
    <property type="entry name" value="WHD_E2F_TDP"/>
    <property type="match status" value="2"/>
</dbReference>
<dbReference type="SMART" id="SM01372">
    <property type="entry name" value="E2F_TDP"/>
    <property type="match status" value="2"/>
</dbReference>
<organism evidence="7 8">
    <name type="scientific">Microctonus aethiopoides</name>
    <dbReference type="NCBI Taxonomy" id="144406"/>
    <lineage>
        <taxon>Eukaryota</taxon>
        <taxon>Metazoa</taxon>
        <taxon>Ecdysozoa</taxon>
        <taxon>Arthropoda</taxon>
        <taxon>Hexapoda</taxon>
        <taxon>Insecta</taxon>
        <taxon>Pterygota</taxon>
        <taxon>Neoptera</taxon>
        <taxon>Endopterygota</taxon>
        <taxon>Hymenoptera</taxon>
        <taxon>Apocrita</taxon>
        <taxon>Ichneumonoidea</taxon>
        <taxon>Braconidae</taxon>
        <taxon>Euphorinae</taxon>
        <taxon>Microctonus</taxon>
    </lineage>
</organism>
<keyword evidence="4 5" id="KW-0804">Transcription</keyword>
<keyword evidence="8" id="KW-1185">Reference proteome</keyword>
<evidence type="ECO:0000313" key="7">
    <source>
        <dbReference type="EMBL" id="KAK0164981.1"/>
    </source>
</evidence>
<keyword evidence="3 5" id="KW-0238">DNA-binding</keyword>
<accession>A0AA39KKS0</accession>
<evidence type="ECO:0000259" key="6">
    <source>
        <dbReference type="SMART" id="SM01372"/>
    </source>
</evidence>
<evidence type="ECO:0000256" key="2">
    <source>
        <dbReference type="ARBA" id="ARBA00023015"/>
    </source>
</evidence>
<dbReference type="EMBL" id="JAQQBS010001422">
    <property type="protein sequence ID" value="KAK0164981.1"/>
    <property type="molecule type" value="Genomic_DNA"/>
</dbReference>
<keyword evidence="2 5" id="KW-0805">Transcription regulation</keyword>
<dbReference type="GO" id="GO:0000978">
    <property type="term" value="F:RNA polymerase II cis-regulatory region sequence-specific DNA binding"/>
    <property type="evidence" value="ECO:0007669"/>
    <property type="project" value="InterPro"/>
</dbReference>
<dbReference type="GO" id="GO:0000981">
    <property type="term" value="F:DNA-binding transcription factor activity, RNA polymerase II-specific"/>
    <property type="evidence" value="ECO:0007669"/>
    <property type="project" value="TreeGrafter"/>
</dbReference>
<evidence type="ECO:0000256" key="5">
    <source>
        <dbReference type="RuleBase" id="RU003796"/>
    </source>
</evidence>
<keyword evidence="5" id="KW-0539">Nucleus</keyword>
<evidence type="ECO:0000256" key="3">
    <source>
        <dbReference type="ARBA" id="ARBA00023125"/>
    </source>
</evidence>
<evidence type="ECO:0000256" key="1">
    <source>
        <dbReference type="ARBA" id="ARBA00010940"/>
    </source>
</evidence>
<proteinExistence type="inferred from homology"/>
<dbReference type="InterPro" id="IPR036390">
    <property type="entry name" value="WH_DNA-bd_sf"/>
</dbReference>
<dbReference type="SUPFAM" id="SSF46785">
    <property type="entry name" value="Winged helix' DNA-binding domain"/>
    <property type="match status" value="2"/>
</dbReference>
<dbReference type="InterPro" id="IPR015633">
    <property type="entry name" value="E2F"/>
</dbReference>
<evidence type="ECO:0000256" key="4">
    <source>
        <dbReference type="ARBA" id="ARBA00023163"/>
    </source>
</evidence>
<gene>
    <name evidence="7" type="ORF">PV328_003543</name>
</gene>
<dbReference type="InterPro" id="IPR003316">
    <property type="entry name" value="E2F_WHTH_DNA-bd_dom"/>
</dbReference>
<dbReference type="AlphaFoldDB" id="A0AA39KKS0"/>